<protein>
    <submittedName>
        <fullName evidence="1">Uncharacterized protein</fullName>
    </submittedName>
</protein>
<sequence length="72" mass="7818">MTAAPFARSFRLIQRHGPALDGAEFPNGRVVLMDDPDWGLCSGARSLDLLLRHGYPDARIEWADAEDGAGHG</sequence>
<accession>A0ABQ3BP24</accession>
<dbReference type="Proteomes" id="UP000624183">
    <property type="component" value="Unassembled WGS sequence"/>
</dbReference>
<reference evidence="2" key="1">
    <citation type="journal article" date="2019" name="Int. J. Syst. Evol. Microbiol.">
        <title>The Global Catalogue of Microorganisms (GCM) 10K type strain sequencing project: providing services to taxonomists for standard genome sequencing and annotation.</title>
        <authorList>
            <consortium name="The Broad Institute Genomics Platform"/>
            <consortium name="The Broad Institute Genome Sequencing Center for Infectious Disease"/>
            <person name="Wu L."/>
            <person name="Ma J."/>
        </authorList>
    </citation>
    <scope>NUCLEOTIDE SEQUENCE [LARGE SCALE GENOMIC DNA]</scope>
    <source>
        <strain evidence="2">JCM 4602</strain>
    </source>
</reference>
<keyword evidence="2" id="KW-1185">Reference proteome</keyword>
<evidence type="ECO:0000313" key="1">
    <source>
        <dbReference type="EMBL" id="GGZ53077.1"/>
    </source>
</evidence>
<comment type="caution">
    <text evidence="1">The sequence shown here is derived from an EMBL/GenBank/DDBJ whole genome shotgun (WGS) entry which is preliminary data.</text>
</comment>
<organism evidence="1 2">
    <name type="scientific">Streptomyces rubiginosohelvolus</name>
    <dbReference type="NCBI Taxonomy" id="67362"/>
    <lineage>
        <taxon>Bacteria</taxon>
        <taxon>Bacillati</taxon>
        <taxon>Actinomycetota</taxon>
        <taxon>Actinomycetes</taxon>
        <taxon>Kitasatosporales</taxon>
        <taxon>Streptomycetaceae</taxon>
        <taxon>Streptomyces</taxon>
    </lineage>
</organism>
<evidence type="ECO:0000313" key="2">
    <source>
        <dbReference type="Proteomes" id="UP000624183"/>
    </source>
</evidence>
<dbReference type="EMBL" id="BMUW01000004">
    <property type="protein sequence ID" value="GGZ53077.1"/>
    <property type="molecule type" value="Genomic_DNA"/>
</dbReference>
<proteinExistence type="predicted"/>
<name>A0ABQ3BP24_9ACTN</name>
<gene>
    <name evidence="1" type="ORF">GCM10010328_29860</name>
</gene>